<dbReference type="InterPro" id="IPR036420">
    <property type="entry name" value="BRCT_dom_sf"/>
</dbReference>
<dbReference type="SUPFAM" id="SSF52113">
    <property type="entry name" value="BRCT domain"/>
    <property type="match status" value="3"/>
</dbReference>
<dbReference type="SMART" id="SM00292">
    <property type="entry name" value="BRCT"/>
    <property type="match status" value="3"/>
</dbReference>
<evidence type="ECO:0000313" key="5">
    <source>
        <dbReference type="Proteomes" id="UP000664203"/>
    </source>
</evidence>
<dbReference type="Gene3D" id="3.40.50.10190">
    <property type="entry name" value="BRCT domain"/>
    <property type="match status" value="4"/>
</dbReference>
<dbReference type="GO" id="GO:0007095">
    <property type="term" value="P:mitotic G2 DNA damage checkpoint signaling"/>
    <property type="evidence" value="ECO:0007669"/>
    <property type="project" value="TreeGrafter"/>
</dbReference>
<dbReference type="InterPro" id="IPR001357">
    <property type="entry name" value="BRCT_dom"/>
</dbReference>
<name>A0A8H3I5X8_9LECA</name>
<dbReference type="CDD" id="cd17731">
    <property type="entry name" value="BRCT_TopBP1_rpt2_like"/>
    <property type="match status" value="1"/>
</dbReference>
<feature type="compositionally biased region" description="Low complexity" evidence="2">
    <location>
        <begin position="630"/>
        <end position="651"/>
    </location>
</feature>
<reference evidence="4" key="1">
    <citation type="submission" date="2021-03" db="EMBL/GenBank/DDBJ databases">
        <authorList>
            <person name="Tagirdzhanova G."/>
        </authorList>
    </citation>
    <scope>NUCLEOTIDE SEQUENCE</scope>
</reference>
<dbReference type="PANTHER" id="PTHR13561">
    <property type="entry name" value="DNA REPLICATION REGULATOR DPB11-RELATED"/>
    <property type="match status" value="1"/>
</dbReference>
<dbReference type="EMBL" id="CAJPDR010000006">
    <property type="protein sequence ID" value="CAF9904535.1"/>
    <property type="molecule type" value="Genomic_DNA"/>
</dbReference>
<dbReference type="InterPro" id="IPR059215">
    <property type="entry name" value="BRCT2_TopBP1-like"/>
</dbReference>
<feature type="domain" description="BRCT" evidence="3">
    <location>
        <begin position="393"/>
        <end position="478"/>
    </location>
</feature>
<evidence type="ECO:0000256" key="1">
    <source>
        <dbReference type="ARBA" id="ARBA00022737"/>
    </source>
</evidence>
<accession>A0A8H3I5X8</accession>
<feature type="compositionally biased region" description="Low complexity" evidence="2">
    <location>
        <begin position="658"/>
        <end position="672"/>
    </location>
</feature>
<evidence type="ECO:0000256" key="2">
    <source>
        <dbReference type="SAM" id="MobiDB-lite"/>
    </source>
</evidence>
<dbReference type="PROSITE" id="PS50172">
    <property type="entry name" value="BRCT"/>
    <property type="match status" value="4"/>
</dbReference>
<proteinExistence type="predicted"/>
<feature type="compositionally biased region" description="Polar residues" evidence="2">
    <location>
        <begin position="605"/>
        <end position="616"/>
    </location>
</feature>
<dbReference type="PANTHER" id="PTHR13561:SF20">
    <property type="entry name" value="DNA TOPOISOMERASE 2-BINDING PROTEIN 1"/>
    <property type="match status" value="1"/>
</dbReference>
<keyword evidence="1" id="KW-0677">Repeat</keyword>
<feature type="region of interest" description="Disordered" evidence="2">
    <location>
        <begin position="498"/>
        <end position="571"/>
    </location>
</feature>
<protein>
    <recommendedName>
        <fullName evidence="3">BRCT domain-containing protein</fullName>
    </recommendedName>
</protein>
<organism evidence="4 5">
    <name type="scientific">Alectoria fallacina</name>
    <dbReference type="NCBI Taxonomy" id="1903189"/>
    <lineage>
        <taxon>Eukaryota</taxon>
        <taxon>Fungi</taxon>
        <taxon>Dikarya</taxon>
        <taxon>Ascomycota</taxon>
        <taxon>Pezizomycotina</taxon>
        <taxon>Lecanoromycetes</taxon>
        <taxon>OSLEUM clade</taxon>
        <taxon>Lecanoromycetidae</taxon>
        <taxon>Lecanorales</taxon>
        <taxon>Lecanorineae</taxon>
        <taxon>Parmeliaceae</taxon>
        <taxon>Alectoria</taxon>
    </lineage>
</organism>
<feature type="region of interest" description="Disordered" evidence="2">
    <location>
        <begin position="781"/>
        <end position="816"/>
    </location>
</feature>
<feature type="compositionally biased region" description="Polar residues" evidence="2">
    <location>
        <begin position="555"/>
        <end position="569"/>
    </location>
</feature>
<sequence>MGAIHKFDLTSDVTHLIVGASDTPKYKFVAKERPDVKCLLPGWIDAVRASWMEGGETDVDTLEITHRLPTLTGLKVCVTGFDDLIYRKELEDRINDNGGDYRCNLTKDVTHLIAKEPSGAKYSYAGQWGIKIVSVEWLEQSLERGMILDETLYNLLLPPLERGRNAWTRKSFSTTFLGKRARDDEVIPPNARKLRRTASARLSSHNDGLWSEINGGEVKAERIKADAWDEPQKDVVDHRKSLDAAQADTAISAQAVAGYHTLKRSQSVANLSSVLCEAPLAKGLFYAKTFLLRGFDEKKIAILEEHLRSHGAQIIDDASQLPPVLRDGSPRNGYILIPHTTSELDLPQISENDHQPVLVTDMWVERCLYRKQFEKPQASITSTPFRKFPIASFEDLAICSTGFRGIDLVHMSKAVKLMGAKYDEFFTPKASVLLCNAVTPGHEKLLHAQLWGIPSVEAEWLWDCIRRGESMPFGPYLVQPLRDPSHISRGSETLILQDKSAKSRKNETTLERNDMTSRRPTKKLLQPMEEDKNLAKDTLSSGEQVHIIDPDPCSTIPTRSPCANENQLPDMTTTYDTTMTAHINLDDESLRTLRPTCGPLHEISPNASQPKPSTSPEKLPQPSASAEKMPSPQKPDSTSSSSLGPAISSLLARHQRASTNPGPSASSSSEQPRPYRRQRRQLLGRAPSNLSSHSINLSRASSIDTMNTDGLGTPLEPSNITKSDNTKNNKQSSQAEFKPLWSADQEDPDREEPPLQMTQLGYEDETVKAWRERVDVKMGVGYGKVKGKGTPGKGKPRDVAAGGLGISKRTRLASGR</sequence>
<dbReference type="Pfam" id="PF12738">
    <property type="entry name" value="PTCB-BRCT"/>
    <property type="match status" value="2"/>
</dbReference>
<feature type="region of interest" description="Disordered" evidence="2">
    <location>
        <begin position="586"/>
        <end position="757"/>
    </location>
</feature>
<comment type="caution">
    <text evidence="4">The sequence shown here is derived from an EMBL/GenBank/DDBJ whole genome shotgun (WGS) entry which is preliminary data.</text>
</comment>
<feature type="domain" description="BRCT" evidence="3">
    <location>
        <begin position="1"/>
        <end position="44"/>
    </location>
</feature>
<feature type="domain" description="BRCT" evidence="3">
    <location>
        <begin position="280"/>
        <end position="372"/>
    </location>
</feature>
<dbReference type="GO" id="GO:0033314">
    <property type="term" value="P:mitotic DNA replication checkpoint signaling"/>
    <property type="evidence" value="ECO:0007669"/>
    <property type="project" value="TreeGrafter"/>
</dbReference>
<feature type="compositionally biased region" description="Polar residues" evidence="2">
    <location>
        <begin position="688"/>
        <end position="735"/>
    </location>
</feature>
<dbReference type="GO" id="GO:0006270">
    <property type="term" value="P:DNA replication initiation"/>
    <property type="evidence" value="ECO:0007669"/>
    <property type="project" value="TreeGrafter"/>
</dbReference>
<feature type="compositionally biased region" description="Gly residues" evidence="2">
    <location>
        <begin position="781"/>
        <end position="792"/>
    </location>
</feature>
<dbReference type="OrthoDB" id="251770at2759"/>
<dbReference type="CDD" id="cd17723">
    <property type="entry name" value="BRCT_Rad4_rpt4"/>
    <property type="match status" value="1"/>
</dbReference>
<feature type="compositionally biased region" description="Basic and acidic residues" evidence="2">
    <location>
        <begin position="499"/>
        <end position="517"/>
    </location>
</feature>
<evidence type="ECO:0000313" key="4">
    <source>
        <dbReference type="EMBL" id="CAF9904535.1"/>
    </source>
</evidence>
<dbReference type="AlphaFoldDB" id="A0A8H3I5X8"/>
<dbReference type="Proteomes" id="UP000664203">
    <property type="component" value="Unassembled WGS sequence"/>
</dbReference>
<feature type="domain" description="BRCT" evidence="3">
    <location>
        <begin position="66"/>
        <end position="155"/>
    </location>
</feature>
<gene>
    <name evidence="4" type="ORF">ALECFALPRED_008598</name>
</gene>
<keyword evidence="5" id="KW-1185">Reference proteome</keyword>
<dbReference type="CDD" id="cd18433">
    <property type="entry name" value="BRCT_Rad4_rpt3"/>
    <property type="match status" value="1"/>
</dbReference>
<evidence type="ECO:0000259" key="3">
    <source>
        <dbReference type="PROSITE" id="PS50172"/>
    </source>
</evidence>